<evidence type="ECO:0000313" key="3">
    <source>
        <dbReference type="Proteomes" id="UP000276443"/>
    </source>
</evidence>
<evidence type="ECO:0000313" key="2">
    <source>
        <dbReference type="EMBL" id="RPF53362.1"/>
    </source>
</evidence>
<sequence>MSDFSVKMKGYVEQTRDYTLDKIETLKSAPSSYWLKNSPAIIIIMITIVYLIFVPKGESLGWGIFFLIGLAYAAFALNYWKKDSEFSLYWSLAVLFISLPFAGYEWLTYLLTTLYDKIL</sequence>
<keyword evidence="1" id="KW-0812">Transmembrane</keyword>
<dbReference type="OrthoDB" id="2973446at2"/>
<feature type="transmembrane region" description="Helical" evidence="1">
    <location>
        <begin position="33"/>
        <end position="53"/>
    </location>
</feature>
<proteinExistence type="predicted"/>
<feature type="transmembrane region" description="Helical" evidence="1">
    <location>
        <begin position="87"/>
        <end position="107"/>
    </location>
</feature>
<dbReference type="RefSeq" id="WP_124221846.1">
    <property type="nucleotide sequence ID" value="NZ_RKRF01000009.1"/>
</dbReference>
<dbReference type="Proteomes" id="UP000276443">
    <property type="component" value="Unassembled WGS sequence"/>
</dbReference>
<comment type="caution">
    <text evidence="2">The sequence shown here is derived from an EMBL/GenBank/DDBJ whole genome shotgun (WGS) entry which is preliminary data.</text>
</comment>
<keyword evidence="3" id="KW-1185">Reference proteome</keyword>
<name>A0A3N5C1X4_9BACI</name>
<organism evidence="2 3">
    <name type="scientific">Aquisalibacillus elongatus</name>
    <dbReference type="NCBI Taxonomy" id="485577"/>
    <lineage>
        <taxon>Bacteria</taxon>
        <taxon>Bacillati</taxon>
        <taxon>Bacillota</taxon>
        <taxon>Bacilli</taxon>
        <taxon>Bacillales</taxon>
        <taxon>Bacillaceae</taxon>
        <taxon>Aquisalibacillus</taxon>
    </lineage>
</organism>
<dbReference type="EMBL" id="RKRF01000009">
    <property type="protein sequence ID" value="RPF53362.1"/>
    <property type="molecule type" value="Genomic_DNA"/>
</dbReference>
<feature type="transmembrane region" description="Helical" evidence="1">
    <location>
        <begin position="59"/>
        <end position="80"/>
    </location>
</feature>
<dbReference type="AlphaFoldDB" id="A0A3N5C1X4"/>
<accession>A0A3N5C1X4</accession>
<reference evidence="2 3" key="1">
    <citation type="submission" date="2018-11" db="EMBL/GenBank/DDBJ databases">
        <title>Genomic Encyclopedia of Type Strains, Phase IV (KMG-IV): sequencing the most valuable type-strain genomes for metagenomic binning, comparative biology and taxonomic classification.</title>
        <authorList>
            <person name="Goeker M."/>
        </authorList>
    </citation>
    <scope>NUCLEOTIDE SEQUENCE [LARGE SCALE GENOMIC DNA]</scope>
    <source>
        <strain evidence="2 3">DSM 18090</strain>
    </source>
</reference>
<gene>
    <name evidence="2" type="ORF">EDC24_1861</name>
</gene>
<evidence type="ECO:0000256" key="1">
    <source>
        <dbReference type="SAM" id="Phobius"/>
    </source>
</evidence>
<keyword evidence="1" id="KW-0472">Membrane</keyword>
<protein>
    <submittedName>
        <fullName evidence="2">Uncharacterized protein</fullName>
    </submittedName>
</protein>
<keyword evidence="1" id="KW-1133">Transmembrane helix</keyword>